<comment type="caution">
    <text evidence="5">The sequence shown here is derived from an EMBL/GenBank/DDBJ whole genome shotgun (WGS) entry which is preliminary data.</text>
</comment>
<reference evidence="6" key="1">
    <citation type="submission" date="2016-07" db="EMBL/GenBank/DDBJ databases">
        <authorList>
            <person name="Florea S."/>
            <person name="Webb J.S."/>
            <person name="Jaromczyk J."/>
            <person name="Schardl C.L."/>
        </authorList>
    </citation>
    <scope>NUCLEOTIDE SEQUENCE [LARGE SCALE GENOMIC DNA]</scope>
    <source>
        <strain evidence="6">IPB1</strain>
    </source>
</reference>
<keyword evidence="2" id="KW-0378">Hydrolase</keyword>
<name>A0A1C0TXH1_9GAMM</name>
<dbReference type="PANTHER" id="PTHR30237:SF4">
    <property type="entry name" value="LD-CARBOXYPEPTIDASE C-TERMINAL DOMAIN-CONTAINING PROTEIN"/>
    <property type="match status" value="1"/>
</dbReference>
<evidence type="ECO:0000313" key="6">
    <source>
        <dbReference type="Proteomes" id="UP000093366"/>
    </source>
</evidence>
<dbReference type="Proteomes" id="UP000093366">
    <property type="component" value="Unassembled WGS sequence"/>
</dbReference>
<dbReference type="CDD" id="cd07062">
    <property type="entry name" value="Peptidase_S66_mccF_like"/>
    <property type="match status" value="1"/>
</dbReference>
<dbReference type="InterPro" id="IPR029062">
    <property type="entry name" value="Class_I_gatase-like"/>
</dbReference>
<evidence type="ECO:0000259" key="3">
    <source>
        <dbReference type="Pfam" id="PF02016"/>
    </source>
</evidence>
<protein>
    <submittedName>
        <fullName evidence="5">Microcin C7 resistance protein MccF</fullName>
    </submittedName>
</protein>
<evidence type="ECO:0000256" key="1">
    <source>
        <dbReference type="ARBA" id="ARBA00010233"/>
    </source>
</evidence>
<dbReference type="Gene3D" id="3.40.50.10740">
    <property type="entry name" value="Class I glutamine amidotransferase-like"/>
    <property type="match status" value="1"/>
</dbReference>
<dbReference type="PANTHER" id="PTHR30237">
    <property type="entry name" value="MURAMOYLTETRAPEPTIDE CARBOXYPEPTIDASE"/>
    <property type="match status" value="1"/>
</dbReference>
<dbReference type="SUPFAM" id="SSF52317">
    <property type="entry name" value="Class I glutamine amidotransferase-like"/>
    <property type="match status" value="1"/>
</dbReference>
<proteinExistence type="inferred from homology"/>
<organism evidence="5 6">
    <name type="scientific">Pseudoalteromonas luteoviolacea</name>
    <dbReference type="NCBI Taxonomy" id="43657"/>
    <lineage>
        <taxon>Bacteria</taxon>
        <taxon>Pseudomonadati</taxon>
        <taxon>Pseudomonadota</taxon>
        <taxon>Gammaproteobacteria</taxon>
        <taxon>Alteromonadales</taxon>
        <taxon>Pseudoalteromonadaceae</taxon>
        <taxon>Pseudoalteromonas</taxon>
    </lineage>
</organism>
<dbReference type="InterPro" id="IPR027461">
    <property type="entry name" value="Carboxypeptidase_A_C_sf"/>
</dbReference>
<dbReference type="GO" id="GO:0016787">
    <property type="term" value="F:hydrolase activity"/>
    <property type="evidence" value="ECO:0007669"/>
    <property type="project" value="UniProtKB-KW"/>
</dbReference>
<dbReference type="InterPro" id="IPR027478">
    <property type="entry name" value="LdcA_N"/>
</dbReference>
<dbReference type="Pfam" id="PF17676">
    <property type="entry name" value="Peptidase_S66C"/>
    <property type="match status" value="1"/>
</dbReference>
<evidence type="ECO:0000259" key="4">
    <source>
        <dbReference type="Pfam" id="PF17676"/>
    </source>
</evidence>
<feature type="domain" description="LD-carboxypeptidase C-terminal" evidence="4">
    <location>
        <begin position="216"/>
        <end position="338"/>
    </location>
</feature>
<dbReference type="InterPro" id="IPR040921">
    <property type="entry name" value="Peptidase_S66C"/>
</dbReference>
<dbReference type="Pfam" id="PF02016">
    <property type="entry name" value="Peptidase_S66"/>
    <property type="match status" value="1"/>
</dbReference>
<dbReference type="EMBL" id="MAUJ01000001">
    <property type="protein sequence ID" value="OCQ24018.1"/>
    <property type="molecule type" value="Genomic_DNA"/>
</dbReference>
<dbReference type="SUPFAM" id="SSF141986">
    <property type="entry name" value="LD-carboxypeptidase A C-terminal domain-like"/>
    <property type="match status" value="1"/>
</dbReference>
<feature type="domain" description="LD-carboxypeptidase N-terminal" evidence="3">
    <location>
        <begin position="19"/>
        <end position="137"/>
    </location>
</feature>
<dbReference type="Gene3D" id="3.50.30.60">
    <property type="entry name" value="LD-carboxypeptidase A C-terminal domain-like"/>
    <property type="match status" value="1"/>
</dbReference>
<sequence>MTGSFKLIKPKPLKPGDNIAVLSPSTGLPSVFPHIYESGIRNLNALGFNVVEFPTARMDIDEVFNNPKLRAQDLNRAFSDSNIHGIIATIGGNDSARVLKYLDPDMIKANPKLFMGFSDFTAVSAFVNQLGLVTFNGPSIMAGFSQLHNLPAVYQRYLKSFLFEPWHNFTFPTFESYSDGYPDWAIASNVGLLHANKSNDGPRLLQSAGSQQKSVTGQLFGGCIEVLEMLKGTPYWPAPDFWQGKILFFETSEEKPSIDYVKYWLRNYGVMGVFEQISGLLFGRARDYSNEEKAKLDDVILSVIKGEFGCNNLTVVSNLDFGHTDPQLIIPQGVTAEIDSQTKQIRLLESPFDLG</sequence>
<dbReference type="InterPro" id="IPR003507">
    <property type="entry name" value="S66_fam"/>
</dbReference>
<dbReference type="PIRSF" id="PIRSF028757">
    <property type="entry name" value="LD-carboxypeptidase"/>
    <property type="match status" value="1"/>
</dbReference>
<gene>
    <name evidence="5" type="ORF">A7985_02160</name>
</gene>
<dbReference type="InterPro" id="IPR040449">
    <property type="entry name" value="Peptidase_S66_N"/>
</dbReference>
<evidence type="ECO:0000256" key="2">
    <source>
        <dbReference type="ARBA" id="ARBA00022801"/>
    </source>
</evidence>
<accession>A0A1C0TXH1</accession>
<dbReference type="AlphaFoldDB" id="A0A1C0TXH1"/>
<comment type="similarity">
    <text evidence="1">Belongs to the peptidase S66 family.</text>
</comment>
<evidence type="ECO:0000313" key="5">
    <source>
        <dbReference type="EMBL" id="OCQ24018.1"/>
    </source>
</evidence>